<dbReference type="AlphaFoldDB" id="A0A6P0EVB0"/>
<dbReference type="RefSeq" id="WP_163612170.1">
    <property type="nucleotide sequence ID" value="NZ_JAAGWB010000051.1"/>
</dbReference>
<keyword evidence="4" id="KW-1185">Reference proteome</keyword>
<sequence>MTARWGPATTAALLLFGAPALAGCAPSSAGPADVPAAAATSSAALPTDGAGLEPLLLDEVPSGRPRVPDDELQPQAGEKTIDDVARYGDDAQHQEDVLGQYGYQRGWERFWRSGDELTSVFLDQFADAGGASSYAVDLAGNDAEYYGGTLDDDPTGLPEDCTLLLRTTPAPELGMAGPAAFTWCPAGPFTVSVASVAADVQAARAEVLAVTRAQLDRLPPT</sequence>
<dbReference type="Proteomes" id="UP000471152">
    <property type="component" value="Unassembled WGS sequence"/>
</dbReference>
<evidence type="ECO:0000313" key="4">
    <source>
        <dbReference type="Proteomes" id="UP000468828"/>
    </source>
</evidence>
<dbReference type="EMBL" id="JAAGWH010000049">
    <property type="protein sequence ID" value="NEK95611.1"/>
    <property type="molecule type" value="Genomic_DNA"/>
</dbReference>
<dbReference type="Proteomes" id="UP000468828">
    <property type="component" value="Unassembled WGS sequence"/>
</dbReference>
<organism evidence="2 4">
    <name type="scientific">Modestobacter muralis</name>
    <dbReference type="NCBI Taxonomy" id="1608614"/>
    <lineage>
        <taxon>Bacteria</taxon>
        <taxon>Bacillati</taxon>
        <taxon>Actinomycetota</taxon>
        <taxon>Actinomycetes</taxon>
        <taxon>Geodermatophilales</taxon>
        <taxon>Geodermatophilaceae</taxon>
        <taxon>Modestobacter</taxon>
    </lineage>
</organism>
<evidence type="ECO:0000313" key="5">
    <source>
        <dbReference type="Proteomes" id="UP000471152"/>
    </source>
</evidence>
<name>A0A6P0EVB0_9ACTN</name>
<reference evidence="3 5" key="2">
    <citation type="submission" date="2020-02" db="EMBL/GenBank/DDBJ databases">
        <title>The WGS of Modestobacter muralis DSM 100205.</title>
        <authorList>
            <person name="Jiang Z."/>
        </authorList>
    </citation>
    <scope>NUCLEOTIDE SEQUENCE [LARGE SCALE GENOMIC DNA]</scope>
    <source>
        <strain evidence="3 5">DSM 100205</strain>
    </source>
</reference>
<evidence type="ECO:0000313" key="2">
    <source>
        <dbReference type="EMBL" id="NEK95611.1"/>
    </source>
</evidence>
<gene>
    <name evidence="3" type="ORF">G3R41_16405</name>
    <name evidence="2" type="ORF">GCU67_15755</name>
</gene>
<feature type="signal peptide" evidence="1">
    <location>
        <begin position="1"/>
        <end position="22"/>
    </location>
</feature>
<proteinExistence type="predicted"/>
<dbReference type="EMBL" id="JAAGWB010000051">
    <property type="protein sequence ID" value="NEN52499.1"/>
    <property type="molecule type" value="Genomic_DNA"/>
</dbReference>
<feature type="chain" id="PRO_5038252068" description="Lipoprotein" evidence="1">
    <location>
        <begin position="23"/>
        <end position="221"/>
    </location>
</feature>
<evidence type="ECO:0000256" key="1">
    <source>
        <dbReference type="SAM" id="SignalP"/>
    </source>
</evidence>
<evidence type="ECO:0000313" key="3">
    <source>
        <dbReference type="EMBL" id="NEN52499.1"/>
    </source>
</evidence>
<protein>
    <recommendedName>
        <fullName evidence="6">Lipoprotein</fullName>
    </recommendedName>
</protein>
<reference evidence="2 4" key="1">
    <citation type="submission" date="2020-01" db="EMBL/GenBank/DDBJ databases">
        <title>the WGS Modestobacter muralis CPCC 204518.</title>
        <authorList>
            <person name="Jiang Z."/>
        </authorList>
    </citation>
    <scope>NUCLEOTIDE SEQUENCE [LARGE SCALE GENOMIC DNA]</scope>
    <source>
        <strain evidence="2 4">DSM 100205</strain>
    </source>
</reference>
<evidence type="ECO:0008006" key="6">
    <source>
        <dbReference type="Google" id="ProtNLM"/>
    </source>
</evidence>
<accession>A0A6P0EVB0</accession>
<comment type="caution">
    <text evidence="2">The sequence shown here is derived from an EMBL/GenBank/DDBJ whole genome shotgun (WGS) entry which is preliminary data.</text>
</comment>
<dbReference type="PROSITE" id="PS51257">
    <property type="entry name" value="PROKAR_LIPOPROTEIN"/>
    <property type="match status" value="1"/>
</dbReference>
<keyword evidence="1" id="KW-0732">Signal</keyword>